<dbReference type="Gene3D" id="3.40.50.1000">
    <property type="entry name" value="HAD superfamily/HAD-like"/>
    <property type="match status" value="2"/>
</dbReference>
<dbReference type="InterPro" id="IPR029787">
    <property type="entry name" value="Nucleotide_cyclase"/>
</dbReference>
<dbReference type="GO" id="GO:0045332">
    <property type="term" value="P:phospholipid translocation"/>
    <property type="evidence" value="ECO:0007669"/>
    <property type="project" value="TreeGrafter"/>
</dbReference>
<feature type="transmembrane region" description="Helical" evidence="7">
    <location>
        <begin position="1344"/>
        <end position="1367"/>
    </location>
</feature>
<dbReference type="InterPro" id="IPR044492">
    <property type="entry name" value="P_typ_ATPase_HD_dom"/>
</dbReference>
<reference evidence="9" key="1">
    <citation type="submission" date="2021-09" db="EMBL/GenBank/DDBJ databases">
        <authorList>
            <consortium name="AG Swart"/>
            <person name="Singh M."/>
            <person name="Singh A."/>
            <person name="Seah K."/>
            <person name="Emmerich C."/>
        </authorList>
    </citation>
    <scope>NUCLEOTIDE SEQUENCE</scope>
    <source>
        <strain evidence="9">ATCC30299</strain>
    </source>
</reference>
<feature type="transmembrane region" description="Helical" evidence="7">
    <location>
        <begin position="1706"/>
        <end position="1730"/>
    </location>
</feature>
<dbReference type="PROSITE" id="PS00154">
    <property type="entry name" value="ATPASE_E1_E2"/>
    <property type="match status" value="1"/>
</dbReference>
<dbReference type="SMART" id="SM00044">
    <property type="entry name" value="CYCc"/>
    <property type="match status" value="2"/>
</dbReference>
<feature type="transmembrane region" description="Helical" evidence="7">
    <location>
        <begin position="52"/>
        <end position="73"/>
    </location>
</feature>
<feature type="transmembrane region" description="Helical" evidence="7">
    <location>
        <begin position="79"/>
        <end position="98"/>
    </location>
</feature>
<dbReference type="SUPFAM" id="SSF81653">
    <property type="entry name" value="Calcium ATPase, transduction domain A"/>
    <property type="match status" value="1"/>
</dbReference>
<evidence type="ECO:0000256" key="3">
    <source>
        <dbReference type="ARBA" id="ARBA00022723"/>
    </source>
</evidence>
<dbReference type="InterPro" id="IPR032631">
    <property type="entry name" value="P-type_ATPase_N"/>
</dbReference>
<feature type="transmembrane region" description="Helical" evidence="7">
    <location>
        <begin position="1107"/>
        <end position="1133"/>
    </location>
</feature>
<keyword evidence="5 7" id="KW-1133">Transmembrane helix</keyword>
<proteinExistence type="predicted"/>
<dbReference type="CDD" id="cd07302">
    <property type="entry name" value="CHD"/>
    <property type="match status" value="2"/>
</dbReference>
<feature type="transmembrane region" description="Helical" evidence="7">
    <location>
        <begin position="1770"/>
        <end position="1789"/>
    </location>
</feature>
<feature type="transmembrane region" description="Helical" evidence="7">
    <location>
        <begin position="1068"/>
        <end position="1087"/>
    </location>
</feature>
<dbReference type="EMBL" id="CAJZBQ010000005">
    <property type="protein sequence ID" value="CAG9311867.1"/>
    <property type="molecule type" value="Genomic_DNA"/>
</dbReference>
<dbReference type="GO" id="GO:0035556">
    <property type="term" value="P:intracellular signal transduction"/>
    <property type="evidence" value="ECO:0007669"/>
    <property type="project" value="InterPro"/>
</dbReference>
<dbReference type="SUPFAM" id="SSF81665">
    <property type="entry name" value="Calcium ATPase, transmembrane domain M"/>
    <property type="match status" value="1"/>
</dbReference>
<feature type="transmembrane region" description="Helical" evidence="7">
    <location>
        <begin position="1823"/>
        <end position="1841"/>
    </location>
</feature>
<feature type="transmembrane region" description="Helical" evidence="7">
    <location>
        <begin position="1269"/>
        <end position="1290"/>
    </location>
</feature>
<evidence type="ECO:0000259" key="8">
    <source>
        <dbReference type="PROSITE" id="PS50125"/>
    </source>
</evidence>
<evidence type="ECO:0000256" key="6">
    <source>
        <dbReference type="ARBA" id="ARBA00023136"/>
    </source>
</evidence>
<evidence type="ECO:0000256" key="5">
    <source>
        <dbReference type="ARBA" id="ARBA00022989"/>
    </source>
</evidence>
<dbReference type="InterPro" id="IPR008250">
    <property type="entry name" value="ATPase_P-typ_transduc_dom_A_sf"/>
</dbReference>
<dbReference type="PANTHER" id="PTHR24092">
    <property type="entry name" value="PROBABLE PHOSPHOLIPID-TRANSPORTING ATPASE"/>
    <property type="match status" value="1"/>
</dbReference>
<dbReference type="SUPFAM" id="SSF55073">
    <property type="entry name" value="Nucleotide cyclase"/>
    <property type="match status" value="2"/>
</dbReference>
<dbReference type="Pfam" id="PF00211">
    <property type="entry name" value="Guanylate_cyc"/>
    <property type="match status" value="2"/>
</dbReference>
<keyword evidence="2 7" id="KW-0812">Transmembrane</keyword>
<evidence type="ECO:0000256" key="4">
    <source>
        <dbReference type="ARBA" id="ARBA00022842"/>
    </source>
</evidence>
<dbReference type="Gene3D" id="3.30.70.1230">
    <property type="entry name" value="Nucleotide cyclase"/>
    <property type="match status" value="2"/>
</dbReference>
<feature type="transmembrane region" description="Helical" evidence="7">
    <location>
        <begin position="284"/>
        <end position="304"/>
    </location>
</feature>
<dbReference type="PROSITE" id="PS50125">
    <property type="entry name" value="GUANYLATE_CYCLASE_2"/>
    <property type="match status" value="2"/>
</dbReference>
<feature type="transmembrane region" description="Helical" evidence="7">
    <location>
        <begin position="1041"/>
        <end position="1061"/>
    </location>
</feature>
<feature type="transmembrane region" description="Helical" evidence="7">
    <location>
        <begin position="959"/>
        <end position="977"/>
    </location>
</feature>
<feature type="transmembrane region" description="Helical" evidence="7">
    <location>
        <begin position="1736"/>
        <end position="1758"/>
    </location>
</feature>
<feature type="transmembrane region" description="Helical" evidence="7">
    <location>
        <begin position="924"/>
        <end position="947"/>
    </location>
</feature>
<dbReference type="SFLD" id="SFLDG00002">
    <property type="entry name" value="C1.7:_P-type_atpase_like"/>
    <property type="match status" value="1"/>
</dbReference>
<dbReference type="InterPro" id="IPR023214">
    <property type="entry name" value="HAD_sf"/>
</dbReference>
<dbReference type="SUPFAM" id="SSF56784">
    <property type="entry name" value="HAD-like"/>
    <property type="match status" value="1"/>
</dbReference>
<keyword evidence="10" id="KW-1185">Reference proteome</keyword>
<dbReference type="InterPro" id="IPR001054">
    <property type="entry name" value="A/G_cyclase"/>
</dbReference>
<dbReference type="Pfam" id="PF16209">
    <property type="entry name" value="PhoLip_ATPase_N"/>
    <property type="match status" value="1"/>
</dbReference>
<dbReference type="Gene3D" id="2.70.150.10">
    <property type="entry name" value="Calcium-transporting ATPase, cytoplasmic transduction domain A"/>
    <property type="match status" value="1"/>
</dbReference>
<keyword evidence="3" id="KW-0479">Metal-binding</keyword>
<dbReference type="Proteomes" id="UP001162131">
    <property type="component" value="Unassembled WGS sequence"/>
</dbReference>
<dbReference type="PANTHER" id="PTHR24092:SF218">
    <property type="entry name" value="PHOSPHOLIPID-TRANSPORTING ATPASE"/>
    <property type="match status" value="1"/>
</dbReference>
<dbReference type="InterPro" id="IPR023298">
    <property type="entry name" value="ATPase_P-typ_TM_dom_sf"/>
</dbReference>
<feature type="domain" description="Guanylate cyclase" evidence="8">
    <location>
        <begin position="1420"/>
        <end position="1556"/>
    </location>
</feature>
<evidence type="ECO:0000313" key="9">
    <source>
        <dbReference type="EMBL" id="CAG9311867.1"/>
    </source>
</evidence>
<comment type="subcellular location">
    <subcellularLocation>
        <location evidence="1">Membrane</location>
        <topology evidence="1">Multi-pass membrane protein</topology>
    </subcellularLocation>
</comment>
<keyword evidence="6 7" id="KW-0472">Membrane</keyword>
<dbReference type="Pfam" id="PF16212">
    <property type="entry name" value="PhoLip_ATPase_C"/>
    <property type="match status" value="1"/>
</dbReference>
<dbReference type="Gene3D" id="1.20.1110.10">
    <property type="entry name" value="Calcium-transporting ATPase, transmembrane domain"/>
    <property type="match status" value="1"/>
</dbReference>
<evidence type="ECO:0000256" key="1">
    <source>
        <dbReference type="ARBA" id="ARBA00004141"/>
    </source>
</evidence>
<keyword evidence="4" id="KW-0460">Magnesium</keyword>
<comment type="caution">
    <text evidence="9">The sequence shown here is derived from an EMBL/GenBank/DDBJ whole genome shotgun (WGS) entry which is preliminary data.</text>
</comment>
<evidence type="ECO:0000256" key="7">
    <source>
        <dbReference type="SAM" id="Phobius"/>
    </source>
</evidence>
<evidence type="ECO:0000313" key="10">
    <source>
        <dbReference type="Proteomes" id="UP001162131"/>
    </source>
</evidence>
<feature type="transmembrane region" description="Helical" evidence="7">
    <location>
        <begin position="1847"/>
        <end position="1864"/>
    </location>
</feature>
<sequence>MSLPIKQTGDKLKPENWRVMYLLSHNGNSFQSISNEVRSANYTLWNLLPKNIFTQFCDIWYFWFLFISILQLSLSTSSVGTSAVIIPFIVLLFITLISDAYHDLPKHRHDQTVNNKEYLVCDGFNFVLKKSKDIKIGDVIQIREKETCPADILMLCVKGGESEIFVDMSGVNGEPTFESKKPIKETMEFTSEANEFEAITLISRINAIIKVPENRISGEFKGSIRLESNPKSSVISSLNYIKRGAKPIDAQWILGLVIYAGEDTPYKQKLTERLSASKKRLNKVVLIMMIFAGVFVLLTVVNTIENHHYSDNEGNLNFILSVIVLYSYLVPISLFIALRVTKLIISFSLRKSYNIRINDLSAIEDGGQIEYILADKTGTITNGNFQLQVCIVAGDIYMKDDFEFCQSPYEFLTSPKTEARAPLIIHDLVKHNSKTFKTFHDLRSDFALVGPNSVFYHFTLCMAICNSTYMRADRAISPISIEEKVMIETSKELGIKLRKKTSQIYDAIIFDEELKLKVIGYQRKSHNAKKSRIIVKNTITGHTFLYVSGSREPMMKHFYYSSEDSAYIEELISRSEMVDKKVIIFGYKELSKEEVEKFEVDYLNFKLLPVISEGKIEDLFIKLEDEVRFLGAVGLEETVLEETKEAIASLTQAGIKIWVLSGDNEENTLCTGIASGLFKPGANISKISNITSPWDCTVELLDQIKTNLFHVNTNTYITPVLGRENSSFEKSGNRSPHHVQSNFEMLYQNSIQHPQGFTPSNAAFRVRRKSKMRRRSVNPVLISNLSKGSKLRSPLSDTIIPESIHFVLSIDRSIVEFGLKSEENRKYLAALLCAADSVCFHSLLPDDKTKITRFLRYRFSYDPIILAIGDETSDIGMIKHANIGVGIIKAKTEHIGKAAIRKFSQLRELILYQGHTKFLILSKVLMLSFFMNYLITFVLLFYCNSSFTSCQSMLDEDFIVFYLFLLVFVPIVGSGLFDEDLTKEQVYKYPQVYNARNHLAVIKPWKFLASMGTAFIYAMIIYFPVYSVYIMNDKGFTLDLYTMEIIIYLSLYIMSMLYIIIQTTAFNIWTGLAYLVSLVALIIFLNVEHNDPDDEHYGVLDILYESPLLWCYIIILPVICICISLAFKLYMILLHPSLSYLIKVKGKKLLNINISSRLEEFKSKMESIYKKSNSLKHDHDSFEINPWTLKFSSKLIENEFQIYSSHNVNNYRIFLGISYFSFAALGIYEICTSETTESYGIFIIVTFTLYAILLISSLTSIFNTYHKEMSILAAVFNIVISIVNIFIFSIQPTQLYLYWSPLFLFAESGLWMEMGIITIITFIICGMCSIYFNGRTDWDTSNKLVYFLEILTLYMAMSLIVAARLYVASKSKRNRWKFLKNVDNEMEKSEQVLNFVLPAFVRKRVKDGIRYIAEDQGVVSVLFCDIDNFDEILSNYPSSEITQFLDEIYRKFDNICDTTGVTKIETVGNVYMACAGLKDSEMELPSYFRSISHSRRCIEMGLKILSTVDKIYLNKGESLKVKIGIHTGPVTAGVVGYHKPQFSLVGDTVNTASRMASTLNDPLMIQISEDTYSHLDDLSGLSFTKRTVSVKGKGNMNTVLVSFNQSSDISLKDMEPLLPTLQYGNNSSMIRANFRSTMRLDSVAFNNHSAKSSTVFTDRRSSDLSNSNIKLPTQDFSIWELCPFNTSETHQDRMVRHQMLDNYSNALFFGTLVGFFCNFIMMATNLATMITEDQNAYSIADFCFYITKTILFGLILLTIRRFYRKKYFSIMLEATYTMSIIAKLIIGFYQTEISEELSTEAYLFLMYFILLQCTGLFFKNIFVVSLLVVIFWIISLFFSGHEFPVEEAIIVFGFTSVVQFVTFYRERNLRIFLDIENTSHKELEKIEALLTQMMPPHVFQNLREEIAITDSFNNVTVLYADIAGFTAWSSNKEAIEVVGMLSNFFTRFDKLCVEHNVYKVHTIGDCYVAMGLNGTDFERNPSQECLNIINFAHALLETIEIVNADSFLSLKMRIGIHTGSIIGGIAGATIIRYDIFGSDVIIANKMESNGVPGSICVSEDTMTIIESYKPGMFKFNRHQDVQIPTADRTIKTYLLEKDENVV</sequence>
<accession>A0AAU9ICF5</accession>
<feature type="transmembrane region" description="Helical" evidence="7">
    <location>
        <begin position="1007"/>
        <end position="1029"/>
    </location>
</feature>
<organism evidence="9 10">
    <name type="scientific">Blepharisma stoltei</name>
    <dbReference type="NCBI Taxonomy" id="1481888"/>
    <lineage>
        <taxon>Eukaryota</taxon>
        <taxon>Sar</taxon>
        <taxon>Alveolata</taxon>
        <taxon>Ciliophora</taxon>
        <taxon>Postciliodesmatophora</taxon>
        <taxon>Heterotrichea</taxon>
        <taxon>Heterotrichida</taxon>
        <taxon>Blepharismidae</taxon>
        <taxon>Blepharisma</taxon>
    </lineage>
</organism>
<feature type="transmembrane region" description="Helical" evidence="7">
    <location>
        <begin position="1239"/>
        <end position="1263"/>
    </location>
</feature>
<dbReference type="GO" id="GO:0140326">
    <property type="term" value="F:ATPase-coupled intramembrane lipid transporter activity"/>
    <property type="evidence" value="ECO:0007669"/>
    <property type="project" value="TreeGrafter"/>
</dbReference>
<dbReference type="InterPro" id="IPR018303">
    <property type="entry name" value="ATPase_P-typ_P_site"/>
</dbReference>
<dbReference type="SFLD" id="SFLDF00027">
    <property type="entry name" value="p-type_atpase"/>
    <property type="match status" value="1"/>
</dbReference>
<gene>
    <name evidence="9" type="ORF">BSTOLATCC_MIC5127</name>
</gene>
<feature type="transmembrane region" description="Helical" evidence="7">
    <location>
        <begin position="1310"/>
        <end position="1332"/>
    </location>
</feature>
<dbReference type="GO" id="GO:0005886">
    <property type="term" value="C:plasma membrane"/>
    <property type="evidence" value="ECO:0007669"/>
    <property type="project" value="TreeGrafter"/>
</dbReference>
<name>A0AAU9ICF5_9CILI</name>
<protein>
    <recommendedName>
        <fullName evidence="8">Guanylate cyclase domain-containing protein</fullName>
    </recommendedName>
</protein>
<dbReference type="GO" id="GO:0009190">
    <property type="term" value="P:cyclic nucleotide biosynthetic process"/>
    <property type="evidence" value="ECO:0007669"/>
    <property type="project" value="InterPro"/>
</dbReference>
<dbReference type="GO" id="GO:0046872">
    <property type="term" value="F:metal ion binding"/>
    <property type="evidence" value="ECO:0007669"/>
    <property type="project" value="UniProtKB-KW"/>
</dbReference>
<dbReference type="SFLD" id="SFLDS00003">
    <property type="entry name" value="Haloacid_Dehalogenase"/>
    <property type="match status" value="1"/>
</dbReference>
<feature type="transmembrane region" description="Helical" evidence="7">
    <location>
        <begin position="316"/>
        <end position="341"/>
    </location>
</feature>
<dbReference type="InterPro" id="IPR036412">
    <property type="entry name" value="HAD-like_sf"/>
</dbReference>
<dbReference type="InterPro" id="IPR032630">
    <property type="entry name" value="P_typ_ATPase_c"/>
</dbReference>
<evidence type="ECO:0000256" key="2">
    <source>
        <dbReference type="ARBA" id="ARBA00022692"/>
    </source>
</evidence>
<feature type="domain" description="Guanylate cyclase" evidence="8">
    <location>
        <begin position="1916"/>
        <end position="2047"/>
    </location>
</feature>